<name>A0A0D3ICK9_EMIH1</name>
<evidence type="ECO:0008006" key="3">
    <source>
        <dbReference type="Google" id="ProtNLM"/>
    </source>
</evidence>
<dbReference type="InterPro" id="IPR008775">
    <property type="entry name" value="Phytyl_CoA_dOase-like"/>
</dbReference>
<sequence>MVAGSERACNWFPDEYTVKKKKIMPTLALASGTARTAPGGLLQHAIELRDAGFTVIPDAGLSAELVSDARAAVSSELSRHHDRLSQLGLDPIESDYAWIEIDKRHRGRYSLRPTQRSAWTKLVQEAVGAAAPVVEALHSLPANGDDGMLPEYTPPWSRALLEAASSLLPPRPAVDQLGAIVSSPGAGAQRFHADAGDTHLRLARLSRRHRLFNVFVPLVDLAEGGDGTMFWPGSHLERKRLGYEAARLDACRSYLLERDAAAMAEMAVPACPAGGLILFDFRLQHRGMPNDSTRERALAHAVLATGGAFDRLGSEEAPSLLAAAEALSADPADRRAQLEAIGRQQSGWWETQQTNSAR</sequence>
<evidence type="ECO:0000313" key="2">
    <source>
        <dbReference type="Proteomes" id="UP000013827"/>
    </source>
</evidence>
<dbReference type="RefSeq" id="XP_005761423.1">
    <property type="nucleotide sequence ID" value="XM_005761366.1"/>
</dbReference>
<dbReference type="GeneID" id="17255122"/>
<reference evidence="2" key="1">
    <citation type="journal article" date="2013" name="Nature">
        <title>Pan genome of the phytoplankton Emiliania underpins its global distribution.</title>
        <authorList>
            <person name="Read B.A."/>
            <person name="Kegel J."/>
            <person name="Klute M.J."/>
            <person name="Kuo A."/>
            <person name="Lefebvre S.C."/>
            <person name="Maumus F."/>
            <person name="Mayer C."/>
            <person name="Miller J."/>
            <person name="Monier A."/>
            <person name="Salamov A."/>
            <person name="Young J."/>
            <person name="Aguilar M."/>
            <person name="Claverie J.M."/>
            <person name="Frickenhaus S."/>
            <person name="Gonzalez K."/>
            <person name="Herman E.K."/>
            <person name="Lin Y.C."/>
            <person name="Napier J."/>
            <person name="Ogata H."/>
            <person name="Sarno A.F."/>
            <person name="Shmutz J."/>
            <person name="Schroeder D."/>
            <person name="de Vargas C."/>
            <person name="Verret F."/>
            <person name="von Dassow P."/>
            <person name="Valentin K."/>
            <person name="Van de Peer Y."/>
            <person name="Wheeler G."/>
            <person name="Dacks J.B."/>
            <person name="Delwiche C.F."/>
            <person name="Dyhrman S.T."/>
            <person name="Glockner G."/>
            <person name="John U."/>
            <person name="Richards T."/>
            <person name="Worden A.Z."/>
            <person name="Zhang X."/>
            <person name="Grigoriev I.V."/>
            <person name="Allen A.E."/>
            <person name="Bidle K."/>
            <person name="Borodovsky M."/>
            <person name="Bowler C."/>
            <person name="Brownlee C."/>
            <person name="Cock J.M."/>
            <person name="Elias M."/>
            <person name="Gladyshev V.N."/>
            <person name="Groth M."/>
            <person name="Guda C."/>
            <person name="Hadaegh A."/>
            <person name="Iglesias-Rodriguez M.D."/>
            <person name="Jenkins J."/>
            <person name="Jones B.M."/>
            <person name="Lawson T."/>
            <person name="Leese F."/>
            <person name="Lindquist E."/>
            <person name="Lobanov A."/>
            <person name="Lomsadze A."/>
            <person name="Malik S.B."/>
            <person name="Marsh M.E."/>
            <person name="Mackinder L."/>
            <person name="Mock T."/>
            <person name="Mueller-Roeber B."/>
            <person name="Pagarete A."/>
            <person name="Parker M."/>
            <person name="Probert I."/>
            <person name="Quesneville H."/>
            <person name="Raines C."/>
            <person name="Rensing S.A."/>
            <person name="Riano-Pachon D.M."/>
            <person name="Richier S."/>
            <person name="Rokitta S."/>
            <person name="Shiraiwa Y."/>
            <person name="Soanes D.M."/>
            <person name="van der Giezen M."/>
            <person name="Wahlund T.M."/>
            <person name="Williams B."/>
            <person name="Wilson W."/>
            <person name="Wolfe G."/>
            <person name="Wurch L.L."/>
        </authorList>
    </citation>
    <scope>NUCLEOTIDE SEQUENCE</scope>
</reference>
<dbReference type="EnsemblProtists" id="EOD08994">
    <property type="protein sequence ID" value="EOD08994"/>
    <property type="gene ID" value="EMIHUDRAFT_216797"/>
</dbReference>
<dbReference type="PANTHER" id="PTHR37563">
    <property type="entry name" value="PHYTANOYL-COA DIOXYGENASE FAMILY PROTEIN (AFU_ORTHOLOGUE AFUA_2G03330)"/>
    <property type="match status" value="1"/>
</dbReference>
<dbReference type="PaxDb" id="2903-EOD08994"/>
<proteinExistence type="predicted"/>
<evidence type="ECO:0000313" key="1">
    <source>
        <dbReference type="EnsemblProtists" id="EOD08994"/>
    </source>
</evidence>
<keyword evidence="2" id="KW-1185">Reference proteome</keyword>
<protein>
    <recommendedName>
        <fullName evidence="3">Phytanoyl-CoA dioxygenase</fullName>
    </recommendedName>
</protein>
<dbReference type="KEGG" id="ehx:EMIHUDRAFT_216797"/>
<reference evidence="1" key="2">
    <citation type="submission" date="2024-10" db="UniProtKB">
        <authorList>
            <consortium name="EnsemblProtists"/>
        </authorList>
    </citation>
    <scope>IDENTIFICATION</scope>
</reference>
<dbReference type="InterPro" id="IPR051961">
    <property type="entry name" value="Fungal_Metabolite_Diox"/>
</dbReference>
<dbReference type="SUPFAM" id="SSF51197">
    <property type="entry name" value="Clavaminate synthase-like"/>
    <property type="match status" value="1"/>
</dbReference>
<organism evidence="1 2">
    <name type="scientific">Emiliania huxleyi (strain CCMP1516)</name>
    <dbReference type="NCBI Taxonomy" id="280463"/>
    <lineage>
        <taxon>Eukaryota</taxon>
        <taxon>Haptista</taxon>
        <taxon>Haptophyta</taxon>
        <taxon>Prymnesiophyceae</taxon>
        <taxon>Isochrysidales</taxon>
        <taxon>Noelaerhabdaceae</taxon>
        <taxon>Emiliania</taxon>
    </lineage>
</organism>
<accession>A0A0D3ICK9</accession>
<dbReference type="Gene3D" id="2.60.120.620">
    <property type="entry name" value="q2cbj1_9rhob like domain"/>
    <property type="match status" value="1"/>
</dbReference>
<dbReference type="Proteomes" id="UP000013827">
    <property type="component" value="Unassembled WGS sequence"/>
</dbReference>
<dbReference type="PANTHER" id="PTHR37563:SF2">
    <property type="entry name" value="PHYTANOYL-COA DIOXYGENASE FAMILY PROTEIN (AFU_ORTHOLOGUE AFUA_2G03330)"/>
    <property type="match status" value="1"/>
</dbReference>
<dbReference type="Pfam" id="PF05721">
    <property type="entry name" value="PhyH"/>
    <property type="match status" value="1"/>
</dbReference>
<dbReference type="HOGENOM" id="CLU_797933_0_0_1"/>
<dbReference type="AlphaFoldDB" id="A0A0D3ICK9"/>